<reference evidence="5 6" key="1">
    <citation type="submission" date="2020-08" db="EMBL/GenBank/DDBJ databases">
        <title>Genomic Encyclopedia of Type Strains, Phase IV (KMG-IV): sequencing the most valuable type-strain genomes for metagenomic binning, comparative biology and taxonomic classification.</title>
        <authorList>
            <person name="Goeker M."/>
        </authorList>
    </citation>
    <scope>NUCLEOTIDE SEQUENCE [LARGE SCALE GENOMIC DNA]</scope>
    <source>
        <strain evidence="5 6">DSM 2461</strain>
    </source>
</reference>
<dbReference type="RefSeq" id="WP_184746934.1">
    <property type="nucleotide sequence ID" value="NZ_JACHGJ010000004.1"/>
</dbReference>
<evidence type="ECO:0000256" key="2">
    <source>
        <dbReference type="ARBA" id="ARBA00023125"/>
    </source>
</evidence>
<dbReference type="AlphaFoldDB" id="A0A841R637"/>
<dbReference type="GO" id="GO:0043565">
    <property type="term" value="F:sequence-specific DNA binding"/>
    <property type="evidence" value="ECO:0007669"/>
    <property type="project" value="InterPro"/>
</dbReference>
<keyword evidence="6" id="KW-1185">Reference proteome</keyword>
<evidence type="ECO:0000259" key="4">
    <source>
        <dbReference type="PROSITE" id="PS01124"/>
    </source>
</evidence>
<dbReference type="SUPFAM" id="SSF46689">
    <property type="entry name" value="Homeodomain-like"/>
    <property type="match status" value="2"/>
</dbReference>
<dbReference type="PROSITE" id="PS01124">
    <property type="entry name" value="HTH_ARAC_FAMILY_2"/>
    <property type="match status" value="1"/>
</dbReference>
<dbReference type="PANTHER" id="PTHR43280">
    <property type="entry name" value="ARAC-FAMILY TRANSCRIPTIONAL REGULATOR"/>
    <property type="match status" value="1"/>
</dbReference>
<name>A0A841R637_9SPIO</name>
<dbReference type="PANTHER" id="PTHR43280:SF2">
    <property type="entry name" value="HTH-TYPE TRANSCRIPTIONAL REGULATOR EXSA"/>
    <property type="match status" value="1"/>
</dbReference>
<dbReference type="Proteomes" id="UP000587760">
    <property type="component" value="Unassembled WGS sequence"/>
</dbReference>
<feature type="domain" description="HTH araC/xylS-type" evidence="4">
    <location>
        <begin position="196"/>
        <end position="294"/>
    </location>
</feature>
<keyword evidence="2 5" id="KW-0238">DNA-binding</keyword>
<protein>
    <submittedName>
        <fullName evidence="5">AraC-like DNA-binding protein</fullName>
    </submittedName>
</protein>
<organism evidence="5 6">
    <name type="scientific">Spirochaeta isovalerica</name>
    <dbReference type="NCBI Taxonomy" id="150"/>
    <lineage>
        <taxon>Bacteria</taxon>
        <taxon>Pseudomonadati</taxon>
        <taxon>Spirochaetota</taxon>
        <taxon>Spirochaetia</taxon>
        <taxon>Spirochaetales</taxon>
        <taxon>Spirochaetaceae</taxon>
        <taxon>Spirochaeta</taxon>
    </lineage>
</organism>
<evidence type="ECO:0000313" key="5">
    <source>
        <dbReference type="EMBL" id="MBB6480664.1"/>
    </source>
</evidence>
<accession>A0A841R637</accession>
<evidence type="ECO:0000256" key="1">
    <source>
        <dbReference type="ARBA" id="ARBA00023015"/>
    </source>
</evidence>
<evidence type="ECO:0000256" key="3">
    <source>
        <dbReference type="ARBA" id="ARBA00023163"/>
    </source>
</evidence>
<evidence type="ECO:0000313" key="6">
    <source>
        <dbReference type="Proteomes" id="UP000587760"/>
    </source>
</evidence>
<dbReference type="InterPro" id="IPR009057">
    <property type="entry name" value="Homeodomain-like_sf"/>
</dbReference>
<dbReference type="Pfam" id="PF12833">
    <property type="entry name" value="HTH_18"/>
    <property type="match status" value="1"/>
</dbReference>
<dbReference type="InterPro" id="IPR018060">
    <property type="entry name" value="HTH_AraC"/>
</dbReference>
<dbReference type="GO" id="GO:0003700">
    <property type="term" value="F:DNA-binding transcription factor activity"/>
    <property type="evidence" value="ECO:0007669"/>
    <property type="project" value="InterPro"/>
</dbReference>
<keyword evidence="3" id="KW-0804">Transcription</keyword>
<dbReference type="SMART" id="SM00342">
    <property type="entry name" value="HTH_ARAC"/>
    <property type="match status" value="1"/>
</dbReference>
<dbReference type="EMBL" id="JACHGJ010000004">
    <property type="protein sequence ID" value="MBB6480664.1"/>
    <property type="molecule type" value="Genomic_DNA"/>
</dbReference>
<keyword evidence="1" id="KW-0805">Transcription regulation</keyword>
<dbReference type="Gene3D" id="1.10.10.60">
    <property type="entry name" value="Homeodomain-like"/>
    <property type="match status" value="2"/>
</dbReference>
<gene>
    <name evidence="5" type="ORF">HNR50_002337</name>
</gene>
<sequence length="298" mass="35127">MNEIGIYREGGLPPFSMGFLKYDIKVLRCSYWDVYYWQHDSLLAPYWRIYWNDRDGASIFLKGKEWEMKPSRLYLIPPNTAFGSRFELNAPRKERNFLMGCPVSDDDNERPLKSMKHFFIHFTAGLPWDHIGPAVYEYEAKGEKIRLVDELREKLSHPANVMDRQSIFSVRALINLLFLEIPDLDWPDGIVDDRIERILGYMESHYLEPLQVKDLAELINISENGFSRLFRKNTGKSPREFLIGRRLEHACTLLHHSNYSIDEIAVMSGFCDRSYFSRMFIRKYGTGPARFRKTSFNR</sequence>
<comment type="caution">
    <text evidence="5">The sequence shown here is derived from an EMBL/GenBank/DDBJ whole genome shotgun (WGS) entry which is preliminary data.</text>
</comment>
<proteinExistence type="predicted"/>